<dbReference type="EMBL" id="CP038439">
    <property type="protein sequence ID" value="QBX34603.1"/>
    <property type="molecule type" value="Genomic_DNA"/>
</dbReference>
<reference evidence="2" key="1">
    <citation type="submission" date="2019-03" db="EMBL/GenBank/DDBJ databases">
        <authorList>
            <person name="Li J."/>
        </authorList>
    </citation>
    <scope>NUCLEOTIDE SEQUENCE [LARGE SCALE GENOMIC DNA]</scope>
    <source>
        <strain evidence="2">2251</strain>
    </source>
</reference>
<name>A0A4P7HLU3_9RHOB</name>
<evidence type="ECO:0000313" key="1">
    <source>
        <dbReference type="EMBL" id="QBX34603.1"/>
    </source>
</evidence>
<organism evidence="1 2">
    <name type="scientific">Paracoccus liaowanqingii</name>
    <dbReference type="NCBI Taxonomy" id="2560053"/>
    <lineage>
        <taxon>Bacteria</taxon>
        <taxon>Pseudomonadati</taxon>
        <taxon>Pseudomonadota</taxon>
        <taxon>Alphaproteobacteria</taxon>
        <taxon>Rhodobacterales</taxon>
        <taxon>Paracoccaceae</taxon>
        <taxon>Paracoccus</taxon>
    </lineage>
</organism>
<sequence>MASIDQQKIRSGDQSDGLAWLGLRLRPPGGPKQKALAAAAGVALLLGGFIADEALDKISDAIFPDAAVIRAEALQNNIAKKVDNIESLSGKITSQLVGMDAKASAAIQRDTAELMLAIQNLRPELRAVESMSAGTLRRFADAKQRELTSAGYSTDPDFVVPDGGGATVCRDGYVFGAKRVDTTAGPRVQLNLAGPAGKSNPVHAESGEGISVDTGNGLVQVVLQDSNVDGSGMLGFSVNCP</sequence>
<proteinExistence type="predicted"/>
<protein>
    <submittedName>
        <fullName evidence="1">Uncharacterized protein</fullName>
    </submittedName>
</protein>
<dbReference type="RefSeq" id="WP_135312892.1">
    <property type="nucleotide sequence ID" value="NZ_CP038439.1"/>
</dbReference>
<evidence type="ECO:0000313" key="2">
    <source>
        <dbReference type="Proteomes" id="UP000296374"/>
    </source>
</evidence>
<dbReference type="KEGG" id="plia:E4191_07675"/>
<dbReference type="Proteomes" id="UP000296374">
    <property type="component" value="Chromosome"/>
</dbReference>
<dbReference type="AlphaFoldDB" id="A0A4P7HLU3"/>
<gene>
    <name evidence="1" type="ORF">E4191_07675</name>
</gene>
<accession>A0A4P7HLU3</accession>